<protein>
    <submittedName>
        <fullName evidence="2">Glycosyltransferase</fullName>
        <ecNumber evidence="2">2.4.-.-</ecNumber>
    </submittedName>
</protein>
<dbReference type="GO" id="GO:0016757">
    <property type="term" value="F:glycosyltransferase activity"/>
    <property type="evidence" value="ECO:0007669"/>
    <property type="project" value="UniProtKB-KW"/>
</dbReference>
<dbReference type="SUPFAM" id="SSF53756">
    <property type="entry name" value="UDP-Glycosyltransferase/glycogen phosphorylase"/>
    <property type="match status" value="1"/>
</dbReference>
<accession>A0ABV8WUX6</accession>
<dbReference type="Gene3D" id="3.40.50.2000">
    <property type="entry name" value="Glycogen Phosphorylase B"/>
    <property type="match status" value="1"/>
</dbReference>
<sequence>MDKYHGIRVLIPNAWQHTEHIDNFISVCKLAKEKHISVRWYLFGESNYNKYLSEWILQYRMYKDIEIIANINNLYRYVKEADIYIEWDDTCSLLKEAVRLNKPVYSSKYSDHCNTYLDHKIWSKDISELLKLIRETEKK</sequence>
<dbReference type="InterPro" id="IPR001296">
    <property type="entry name" value="Glyco_trans_1"/>
</dbReference>
<keyword evidence="2" id="KW-0808">Transferase</keyword>
<feature type="domain" description="Glycosyl transferase family 1" evidence="1">
    <location>
        <begin position="13"/>
        <end position="111"/>
    </location>
</feature>
<evidence type="ECO:0000313" key="2">
    <source>
        <dbReference type="EMBL" id="MFC4401874.1"/>
    </source>
</evidence>
<reference evidence="3" key="1">
    <citation type="journal article" date="2019" name="Int. J. Syst. Evol. Microbiol.">
        <title>The Global Catalogue of Microorganisms (GCM) 10K type strain sequencing project: providing services to taxonomists for standard genome sequencing and annotation.</title>
        <authorList>
            <consortium name="The Broad Institute Genomics Platform"/>
            <consortium name="The Broad Institute Genome Sequencing Center for Infectious Disease"/>
            <person name="Wu L."/>
            <person name="Ma J."/>
        </authorList>
    </citation>
    <scope>NUCLEOTIDE SEQUENCE [LARGE SCALE GENOMIC DNA]</scope>
    <source>
        <strain evidence="3">CCUG 37865</strain>
    </source>
</reference>
<name>A0ABV8WUX6_9BACI</name>
<evidence type="ECO:0000259" key="1">
    <source>
        <dbReference type="Pfam" id="PF00534"/>
    </source>
</evidence>
<gene>
    <name evidence="2" type="ORF">ACFOY7_02025</name>
</gene>
<comment type="caution">
    <text evidence="2">The sequence shown here is derived from an EMBL/GenBank/DDBJ whole genome shotgun (WGS) entry which is preliminary data.</text>
</comment>
<proteinExistence type="predicted"/>
<organism evidence="2 3">
    <name type="scientific">Gracilibacillus xinjiangensis</name>
    <dbReference type="NCBI Taxonomy" id="1193282"/>
    <lineage>
        <taxon>Bacteria</taxon>
        <taxon>Bacillati</taxon>
        <taxon>Bacillota</taxon>
        <taxon>Bacilli</taxon>
        <taxon>Bacillales</taxon>
        <taxon>Bacillaceae</taxon>
        <taxon>Gracilibacillus</taxon>
    </lineage>
</organism>
<evidence type="ECO:0000313" key="3">
    <source>
        <dbReference type="Proteomes" id="UP001595882"/>
    </source>
</evidence>
<dbReference type="Pfam" id="PF00534">
    <property type="entry name" value="Glycos_transf_1"/>
    <property type="match status" value="1"/>
</dbReference>
<keyword evidence="2" id="KW-0328">Glycosyltransferase</keyword>
<dbReference type="RefSeq" id="WP_390248887.1">
    <property type="nucleotide sequence ID" value="NZ_JBHSDT010000002.1"/>
</dbReference>
<dbReference type="Proteomes" id="UP001595882">
    <property type="component" value="Unassembled WGS sequence"/>
</dbReference>
<keyword evidence="3" id="KW-1185">Reference proteome</keyword>
<dbReference type="EC" id="2.4.-.-" evidence="2"/>
<dbReference type="EMBL" id="JBHSDT010000002">
    <property type="protein sequence ID" value="MFC4401874.1"/>
    <property type="molecule type" value="Genomic_DNA"/>
</dbReference>